<protein>
    <recommendedName>
        <fullName evidence="7">1-acylglycerol-3-phosphate O-acyltransferase</fullName>
        <ecNumber evidence="7">2.3.1.51</ecNumber>
    </recommendedName>
</protein>
<dbReference type="Pfam" id="PF00314">
    <property type="entry name" value="Thaumatin"/>
    <property type="match status" value="1"/>
</dbReference>
<evidence type="ECO:0000313" key="15">
    <source>
        <dbReference type="Proteomes" id="UP000290289"/>
    </source>
</evidence>
<comment type="subcellular location">
    <subcellularLocation>
        <location evidence="2">Secreted</location>
    </subcellularLocation>
</comment>
<evidence type="ECO:0000256" key="12">
    <source>
        <dbReference type="SAM" id="Phobius"/>
    </source>
</evidence>
<dbReference type="AlphaFoldDB" id="A0A498HT59"/>
<dbReference type="PROSITE" id="PS51367">
    <property type="entry name" value="THAUMATIN_2"/>
    <property type="match status" value="1"/>
</dbReference>
<organism evidence="14 15">
    <name type="scientific">Malus domestica</name>
    <name type="common">Apple</name>
    <name type="synonym">Pyrus malus</name>
    <dbReference type="NCBI Taxonomy" id="3750"/>
    <lineage>
        <taxon>Eukaryota</taxon>
        <taxon>Viridiplantae</taxon>
        <taxon>Streptophyta</taxon>
        <taxon>Embryophyta</taxon>
        <taxon>Tracheophyta</taxon>
        <taxon>Spermatophyta</taxon>
        <taxon>Magnoliopsida</taxon>
        <taxon>eudicotyledons</taxon>
        <taxon>Gunneridae</taxon>
        <taxon>Pentapetalae</taxon>
        <taxon>rosids</taxon>
        <taxon>fabids</taxon>
        <taxon>Rosales</taxon>
        <taxon>Rosaceae</taxon>
        <taxon>Amygdaloideae</taxon>
        <taxon>Maleae</taxon>
        <taxon>Malus</taxon>
    </lineage>
</organism>
<dbReference type="Proteomes" id="UP000290289">
    <property type="component" value="Chromosome 15"/>
</dbReference>
<dbReference type="Pfam" id="PF16076">
    <property type="entry name" value="Acyltransf_C"/>
    <property type="match status" value="1"/>
</dbReference>
<dbReference type="GO" id="GO:0003841">
    <property type="term" value="F:1-acylglycerol-3-phosphate O-acyltransferase activity"/>
    <property type="evidence" value="ECO:0007669"/>
    <property type="project" value="UniProtKB-EC"/>
</dbReference>
<evidence type="ECO:0000313" key="14">
    <source>
        <dbReference type="EMBL" id="RXH73162.1"/>
    </source>
</evidence>
<dbReference type="STRING" id="3750.A0A498HT59"/>
<dbReference type="CDD" id="cd07990">
    <property type="entry name" value="LPLAT_LCLAT1-like"/>
    <property type="match status" value="1"/>
</dbReference>
<dbReference type="SMART" id="SM00205">
    <property type="entry name" value="THN"/>
    <property type="match status" value="1"/>
</dbReference>
<reference evidence="14 15" key="1">
    <citation type="submission" date="2018-10" db="EMBL/GenBank/DDBJ databases">
        <title>A high-quality apple genome assembly.</title>
        <authorList>
            <person name="Hu J."/>
        </authorList>
    </citation>
    <scope>NUCLEOTIDE SEQUENCE [LARGE SCALE GENOMIC DNA]</scope>
    <source>
        <strain evidence="15">cv. HFTH1</strain>
        <tissue evidence="14">Young leaf</tissue>
    </source>
</reference>
<dbReference type="EMBL" id="RDQH01000341">
    <property type="protein sequence ID" value="RXH73162.1"/>
    <property type="molecule type" value="Genomic_DNA"/>
</dbReference>
<dbReference type="SUPFAM" id="SSF69593">
    <property type="entry name" value="Glycerol-3-phosphate (1)-acyltransferase"/>
    <property type="match status" value="1"/>
</dbReference>
<dbReference type="PANTHER" id="PTHR10983:SF16">
    <property type="entry name" value="LYSOCARDIOLIPIN ACYLTRANSFERASE 1"/>
    <property type="match status" value="1"/>
</dbReference>
<keyword evidence="11" id="KW-0012">Acyltransferase</keyword>
<comment type="caution">
    <text evidence="14">The sequence shown here is derived from an EMBL/GenBank/DDBJ whole genome shotgun (WGS) entry which is preliminary data.</text>
</comment>
<evidence type="ECO:0000256" key="4">
    <source>
        <dbReference type="ARBA" id="ARBA00005189"/>
    </source>
</evidence>
<dbReference type="InterPro" id="IPR001938">
    <property type="entry name" value="Thaumatin"/>
</dbReference>
<evidence type="ECO:0000259" key="13">
    <source>
        <dbReference type="SMART" id="SM00563"/>
    </source>
</evidence>
<evidence type="ECO:0000256" key="2">
    <source>
        <dbReference type="ARBA" id="ARBA00004613"/>
    </source>
</evidence>
<dbReference type="GO" id="GO:0005576">
    <property type="term" value="C:extracellular region"/>
    <property type="evidence" value="ECO:0007669"/>
    <property type="project" value="UniProtKB-SubCell"/>
</dbReference>
<evidence type="ECO:0000256" key="9">
    <source>
        <dbReference type="ARBA" id="ARBA00022679"/>
    </source>
</evidence>
<name>A0A498HT59_MALDO</name>
<dbReference type="GO" id="GO:0012505">
    <property type="term" value="C:endomembrane system"/>
    <property type="evidence" value="ECO:0007669"/>
    <property type="project" value="TreeGrafter"/>
</dbReference>
<feature type="domain" description="Phospholipid/glycerol acyltransferase" evidence="13">
    <location>
        <begin position="153"/>
        <end position="275"/>
    </location>
</feature>
<evidence type="ECO:0000256" key="1">
    <source>
        <dbReference type="ARBA" id="ARBA00001141"/>
    </source>
</evidence>
<evidence type="ECO:0000256" key="10">
    <source>
        <dbReference type="ARBA" id="ARBA00023157"/>
    </source>
</evidence>
<comment type="pathway">
    <text evidence="3">Phospholipid metabolism; CDP-diacylglycerol biosynthesis; CDP-diacylglycerol from sn-glycerol 3-phosphate: step 2/3.</text>
</comment>
<comment type="pathway">
    <text evidence="4">Lipid metabolism.</text>
</comment>
<dbReference type="UniPathway" id="UPA00557">
    <property type="reaction ID" value="UER00613"/>
</dbReference>
<dbReference type="Pfam" id="PF01553">
    <property type="entry name" value="Acyltransferase"/>
    <property type="match status" value="1"/>
</dbReference>
<evidence type="ECO:0000256" key="6">
    <source>
        <dbReference type="ARBA" id="ARBA00010607"/>
    </source>
</evidence>
<keyword evidence="10" id="KW-1015">Disulfide bond</keyword>
<sequence>MTLSRSIIEPQRTDMDGFVEAHPSVCCSTCIRLHHQTALGHLNCIEGGFSWNEMDVCSPLKPDCKLKHRPLSPIRVVRGVLCLVVFLSTAFTILVCFAPIIAVLLRLLSIHISRKATSLLFGIWLALWPFLFEKINGTKVVFSGETVPPKERTLLIANHKTEVDWMYLWDLALRKRSLGNIKYVLKSSLMKIPVFGWGFHILEFIPLKRKWEADEPVMRKMLSSFADPADPLWLAIFPEGTDYNEEKCKKSQLFASETGLPVLSHVLLPRTKGFCACLETLRSSLDAVYDLTIAYKNQCPSFLDNAFGVDPSEVHIHVRRIPIEEIPASNTDAASWLTEAFRLKDNLLSDFDDQGHFPNEGGEEELSTFKCLVNFILVIVLTIMLIYLAIFSSVWFKVYIGLSCAYLATATYFDFQPMPILDFVQATFIMAIKLYLLLSLVSLGNVVYATQVTLQNRCTYTVWPGTLSGNGAAILGDGGFALAPGTSVQLTAPPGWSGRFWGRTGCTFDDAGNGNCVTGDCGSLKCAGGGAPPVTLAEFTIGSNPGDKDFYDVSLVDGYNVGMGLWATGGTGDCQYAGCVTDLNGSCPAELRVMDSGSGVVVACRSACAAFNTPEFCCTGEHATPQTCSPTQYSEMFKTACPSAYSYAYDDASSTCTCSGSDYLITFCPAGSS</sequence>
<feature type="transmembrane region" description="Helical" evidence="12">
    <location>
        <begin position="371"/>
        <end position="390"/>
    </location>
</feature>
<dbReference type="InterPro" id="IPR037176">
    <property type="entry name" value="Osmotin/thaumatin-like_sf"/>
</dbReference>
<evidence type="ECO:0000256" key="11">
    <source>
        <dbReference type="ARBA" id="ARBA00023315"/>
    </source>
</evidence>
<dbReference type="SUPFAM" id="SSF49870">
    <property type="entry name" value="Osmotin, thaumatin-like protein"/>
    <property type="match status" value="1"/>
</dbReference>
<comment type="catalytic activity">
    <reaction evidence="1">
        <text>a 1-acyl-sn-glycero-3-phosphate + an acyl-CoA = a 1,2-diacyl-sn-glycero-3-phosphate + CoA</text>
        <dbReference type="Rhea" id="RHEA:19709"/>
        <dbReference type="ChEBI" id="CHEBI:57287"/>
        <dbReference type="ChEBI" id="CHEBI:57970"/>
        <dbReference type="ChEBI" id="CHEBI:58342"/>
        <dbReference type="ChEBI" id="CHEBI:58608"/>
        <dbReference type="EC" id="2.3.1.51"/>
    </reaction>
</comment>
<keyword evidence="15" id="KW-1185">Reference proteome</keyword>
<dbReference type="InterPro" id="IPR002123">
    <property type="entry name" value="Plipid/glycerol_acylTrfase"/>
</dbReference>
<dbReference type="SMART" id="SM00563">
    <property type="entry name" value="PlsC"/>
    <property type="match status" value="1"/>
</dbReference>
<keyword evidence="12" id="KW-0472">Membrane</keyword>
<evidence type="ECO:0000256" key="3">
    <source>
        <dbReference type="ARBA" id="ARBA00004728"/>
    </source>
</evidence>
<keyword evidence="12" id="KW-1133">Transmembrane helix</keyword>
<evidence type="ECO:0000256" key="5">
    <source>
        <dbReference type="ARBA" id="ARBA00008655"/>
    </source>
</evidence>
<keyword evidence="8" id="KW-0964">Secreted</keyword>
<gene>
    <name evidence="14" type="ORF">DVH24_012846</name>
</gene>
<feature type="transmembrane region" description="Helical" evidence="12">
    <location>
        <begin position="427"/>
        <end position="448"/>
    </location>
</feature>
<comment type="similarity">
    <text evidence="5">Belongs to the 1-acyl-sn-glycerol-3-phosphate acyltransferase family.</text>
</comment>
<keyword evidence="12" id="KW-0812">Transmembrane</keyword>
<keyword evidence="9" id="KW-0808">Transferase</keyword>
<proteinExistence type="inferred from homology"/>
<evidence type="ECO:0000256" key="8">
    <source>
        <dbReference type="ARBA" id="ARBA00022525"/>
    </source>
</evidence>
<evidence type="ECO:0000256" key="7">
    <source>
        <dbReference type="ARBA" id="ARBA00013211"/>
    </source>
</evidence>
<dbReference type="EC" id="2.3.1.51" evidence="7"/>
<dbReference type="InterPro" id="IPR032098">
    <property type="entry name" value="Acyltransf_C"/>
</dbReference>
<feature type="transmembrane region" description="Helical" evidence="12">
    <location>
        <begin position="76"/>
        <end position="104"/>
    </location>
</feature>
<dbReference type="GO" id="GO:0006952">
    <property type="term" value="P:defense response"/>
    <property type="evidence" value="ECO:0007669"/>
    <property type="project" value="UniProtKB-ARBA"/>
</dbReference>
<dbReference type="PRINTS" id="PR00347">
    <property type="entry name" value="THAUMATIN"/>
</dbReference>
<comment type="similarity">
    <text evidence="6">Belongs to the thaumatin family.</text>
</comment>
<dbReference type="FunFam" id="2.60.110.10:FF:000002">
    <property type="entry name" value="Thaumatin-like protein 1a"/>
    <property type="match status" value="1"/>
</dbReference>
<dbReference type="CDD" id="cd09218">
    <property type="entry name" value="TLP-PA"/>
    <property type="match status" value="1"/>
</dbReference>
<feature type="transmembrane region" description="Helical" evidence="12">
    <location>
        <begin position="116"/>
        <end position="132"/>
    </location>
</feature>
<dbReference type="PANTHER" id="PTHR10983">
    <property type="entry name" value="1-ACYLGLYCEROL-3-PHOSPHATE ACYLTRANSFERASE-RELATED"/>
    <property type="match status" value="1"/>
</dbReference>
<accession>A0A498HT59</accession>
<dbReference type="GO" id="GO:0016024">
    <property type="term" value="P:CDP-diacylglycerol biosynthetic process"/>
    <property type="evidence" value="ECO:0007669"/>
    <property type="project" value="UniProtKB-UniPathway"/>
</dbReference>
<dbReference type="Gene3D" id="2.60.110.10">
    <property type="entry name" value="Thaumatin"/>
    <property type="match status" value="1"/>
</dbReference>